<organism evidence="1 2">
    <name type="scientific">Daphnia galeata</name>
    <dbReference type="NCBI Taxonomy" id="27404"/>
    <lineage>
        <taxon>Eukaryota</taxon>
        <taxon>Metazoa</taxon>
        <taxon>Ecdysozoa</taxon>
        <taxon>Arthropoda</taxon>
        <taxon>Crustacea</taxon>
        <taxon>Branchiopoda</taxon>
        <taxon>Diplostraca</taxon>
        <taxon>Cladocera</taxon>
        <taxon>Anomopoda</taxon>
        <taxon>Daphniidae</taxon>
        <taxon>Daphnia</taxon>
    </lineage>
</organism>
<evidence type="ECO:0000313" key="1">
    <source>
        <dbReference type="EMBL" id="CAH0099323.1"/>
    </source>
</evidence>
<reference evidence="1" key="1">
    <citation type="submission" date="2021-11" db="EMBL/GenBank/DDBJ databases">
        <authorList>
            <person name="Schell T."/>
        </authorList>
    </citation>
    <scope>NUCLEOTIDE SEQUENCE</scope>
    <source>
        <strain evidence="1">M5</strain>
    </source>
</reference>
<gene>
    <name evidence="1" type="ORF">DGAL_LOCUS1457</name>
</gene>
<accession>A0A8J2REL8</accession>
<sequence>MNEVAACSGLQHYRSELESWRQRERALTLYSNISRSRSKGALTSAQIKLLQSIGCVSFLSPPSSDSRNPFYHDPATWYANKTPPPHPLPLTVSLEAVAAVDVSDAELVPLVVFDIRLETVKYSVPSNYNQVKVDNNSQVDQDFDLPSGFIPFDYLSSSH</sequence>
<keyword evidence="2" id="KW-1185">Reference proteome</keyword>
<dbReference type="EMBL" id="CAKKLH010000017">
    <property type="protein sequence ID" value="CAH0099323.1"/>
    <property type="molecule type" value="Genomic_DNA"/>
</dbReference>
<comment type="caution">
    <text evidence="1">The sequence shown here is derived from an EMBL/GenBank/DDBJ whole genome shotgun (WGS) entry which is preliminary data.</text>
</comment>
<protein>
    <submittedName>
        <fullName evidence="1">Uncharacterized protein</fullName>
    </submittedName>
</protein>
<evidence type="ECO:0000313" key="2">
    <source>
        <dbReference type="Proteomes" id="UP000789390"/>
    </source>
</evidence>
<name>A0A8J2REL8_9CRUS</name>
<dbReference type="AlphaFoldDB" id="A0A8J2REL8"/>
<dbReference type="Proteomes" id="UP000789390">
    <property type="component" value="Unassembled WGS sequence"/>
</dbReference>
<proteinExistence type="predicted"/>